<accession>A0ACB9JGC6</accession>
<dbReference type="Proteomes" id="UP001056120">
    <property type="component" value="Linkage Group LG04"/>
</dbReference>
<protein>
    <submittedName>
        <fullName evidence="1">Uncharacterized protein</fullName>
    </submittedName>
</protein>
<keyword evidence="2" id="KW-1185">Reference proteome</keyword>
<name>A0ACB9JGC6_9ASTR</name>
<evidence type="ECO:0000313" key="1">
    <source>
        <dbReference type="EMBL" id="KAI3819534.1"/>
    </source>
</evidence>
<comment type="caution">
    <text evidence="1">The sequence shown here is derived from an EMBL/GenBank/DDBJ whole genome shotgun (WGS) entry which is preliminary data.</text>
</comment>
<organism evidence="1 2">
    <name type="scientific">Smallanthus sonchifolius</name>
    <dbReference type="NCBI Taxonomy" id="185202"/>
    <lineage>
        <taxon>Eukaryota</taxon>
        <taxon>Viridiplantae</taxon>
        <taxon>Streptophyta</taxon>
        <taxon>Embryophyta</taxon>
        <taxon>Tracheophyta</taxon>
        <taxon>Spermatophyta</taxon>
        <taxon>Magnoliopsida</taxon>
        <taxon>eudicotyledons</taxon>
        <taxon>Gunneridae</taxon>
        <taxon>Pentapetalae</taxon>
        <taxon>asterids</taxon>
        <taxon>campanulids</taxon>
        <taxon>Asterales</taxon>
        <taxon>Asteraceae</taxon>
        <taxon>Asteroideae</taxon>
        <taxon>Heliantheae alliance</taxon>
        <taxon>Millerieae</taxon>
        <taxon>Smallanthus</taxon>
    </lineage>
</organism>
<reference evidence="1 2" key="2">
    <citation type="journal article" date="2022" name="Mol. Ecol. Resour.">
        <title>The genomes of chicory, endive, great burdock and yacon provide insights into Asteraceae paleo-polyploidization history and plant inulin production.</title>
        <authorList>
            <person name="Fan W."/>
            <person name="Wang S."/>
            <person name="Wang H."/>
            <person name="Wang A."/>
            <person name="Jiang F."/>
            <person name="Liu H."/>
            <person name="Zhao H."/>
            <person name="Xu D."/>
            <person name="Zhang Y."/>
        </authorList>
    </citation>
    <scope>NUCLEOTIDE SEQUENCE [LARGE SCALE GENOMIC DNA]</scope>
    <source>
        <strain evidence="2">cv. Yunnan</strain>
        <tissue evidence="1">Leaves</tissue>
    </source>
</reference>
<proteinExistence type="predicted"/>
<sequence length="140" mass="14991">MMDKEKEDDESVGDNENREEEDEQEGLEDCGRPNPIPKLDEKTMEEGKNTDPRGGVGSSISMPVLPSFGGVRPPPVSGISPPTGQPVPSPPHGSHQSPPKGSHRSLPPLARQLHLLPSPPPSVPPSPPHLPSLPNHNRQP</sequence>
<dbReference type="EMBL" id="CM042021">
    <property type="protein sequence ID" value="KAI3819534.1"/>
    <property type="molecule type" value="Genomic_DNA"/>
</dbReference>
<evidence type="ECO:0000313" key="2">
    <source>
        <dbReference type="Proteomes" id="UP001056120"/>
    </source>
</evidence>
<reference evidence="2" key="1">
    <citation type="journal article" date="2022" name="Mol. Ecol. Resour.">
        <title>The genomes of chicory, endive, great burdock and yacon provide insights into Asteraceae palaeo-polyploidization history and plant inulin production.</title>
        <authorList>
            <person name="Fan W."/>
            <person name="Wang S."/>
            <person name="Wang H."/>
            <person name="Wang A."/>
            <person name="Jiang F."/>
            <person name="Liu H."/>
            <person name="Zhao H."/>
            <person name="Xu D."/>
            <person name="Zhang Y."/>
        </authorList>
    </citation>
    <scope>NUCLEOTIDE SEQUENCE [LARGE SCALE GENOMIC DNA]</scope>
    <source>
        <strain evidence="2">cv. Yunnan</strain>
    </source>
</reference>
<gene>
    <name evidence="1" type="ORF">L1987_13375</name>
</gene>